<comment type="subcellular location">
    <subcellularLocation>
        <location evidence="1">Cell membrane</location>
        <topology evidence="1">Multi-pass membrane protein</topology>
    </subcellularLocation>
</comment>
<feature type="transmembrane region" description="Helical" evidence="7">
    <location>
        <begin position="45"/>
        <end position="64"/>
    </location>
</feature>
<evidence type="ECO:0000259" key="8">
    <source>
        <dbReference type="PROSITE" id="PS50850"/>
    </source>
</evidence>
<dbReference type="PANTHER" id="PTHR23504:SF115">
    <property type="entry name" value="MULTIDRUG RESISTANCE PROTEIN 2"/>
    <property type="match status" value="1"/>
</dbReference>
<dbReference type="Gene3D" id="1.20.1250.20">
    <property type="entry name" value="MFS general substrate transporter like domains"/>
    <property type="match status" value="1"/>
</dbReference>
<feature type="transmembrane region" description="Helical" evidence="7">
    <location>
        <begin position="105"/>
        <end position="125"/>
    </location>
</feature>
<evidence type="ECO:0000256" key="5">
    <source>
        <dbReference type="ARBA" id="ARBA00022989"/>
    </source>
</evidence>
<dbReference type="PANTHER" id="PTHR23504">
    <property type="entry name" value="MAJOR FACILITATOR SUPERFAMILY DOMAIN-CONTAINING PROTEIN 10"/>
    <property type="match status" value="1"/>
</dbReference>
<dbReference type="InterPro" id="IPR036259">
    <property type="entry name" value="MFS_trans_sf"/>
</dbReference>
<evidence type="ECO:0000256" key="3">
    <source>
        <dbReference type="ARBA" id="ARBA00022448"/>
    </source>
</evidence>
<evidence type="ECO:0000256" key="7">
    <source>
        <dbReference type="SAM" id="Phobius"/>
    </source>
</evidence>
<dbReference type="EMBL" id="CP118848">
    <property type="protein sequence ID" value="WHI59991.1"/>
    <property type="molecule type" value="Genomic_DNA"/>
</dbReference>
<name>A0AAX3W4X4_MAMLE</name>
<dbReference type="CDD" id="cd17325">
    <property type="entry name" value="MFS_MdtG_SLC18_like"/>
    <property type="match status" value="1"/>
</dbReference>
<dbReference type="GO" id="GO:0022857">
    <property type="term" value="F:transmembrane transporter activity"/>
    <property type="evidence" value="ECO:0007669"/>
    <property type="project" value="InterPro"/>
</dbReference>
<dbReference type="GO" id="GO:0005886">
    <property type="term" value="C:plasma membrane"/>
    <property type="evidence" value="ECO:0007669"/>
    <property type="project" value="UniProtKB-SubCell"/>
</dbReference>
<feature type="transmembrane region" description="Helical" evidence="7">
    <location>
        <begin position="76"/>
        <end position="99"/>
    </location>
</feature>
<dbReference type="PRINTS" id="PR01035">
    <property type="entry name" value="TCRTETA"/>
</dbReference>
<feature type="transmembrane region" description="Helical" evidence="7">
    <location>
        <begin position="252"/>
        <end position="271"/>
    </location>
</feature>
<keyword evidence="4 7" id="KW-0812">Transmembrane</keyword>
<keyword evidence="6 7" id="KW-0472">Membrane</keyword>
<feature type="transmembrane region" description="Helical" evidence="7">
    <location>
        <begin position="165"/>
        <end position="183"/>
    </location>
</feature>
<feature type="transmembrane region" description="Helical" evidence="7">
    <location>
        <begin position="369"/>
        <end position="387"/>
    </location>
</feature>
<gene>
    <name evidence="9" type="ORF">PYH69_15085</name>
</gene>
<evidence type="ECO:0000256" key="1">
    <source>
        <dbReference type="ARBA" id="ARBA00004651"/>
    </source>
</evidence>
<reference evidence="9" key="1">
    <citation type="journal article" date="2023" name="Antibiotics">
        <title>Prevalence and Molecular Characterization of Methicillin-Resistant Staphylococci (MRS) and Mammaliicocci (MRM) in Dromedary Camels from Algeria: First Detection of SCCmec-mecC Hybrid in Methicillin-Resistant Mammaliicoccus lentus.</title>
        <authorList>
            <person name="Belhout C."/>
            <person name="Boyen F."/>
            <person name="Vereecke N."/>
            <person name="Theuns S."/>
            <person name="Taibi N."/>
            <person name="Stegger M."/>
            <person name="de la Fe-Rodriguez P.Y."/>
            <person name="Bouayad L."/>
            <person name="Elgroud R."/>
            <person name="Butaye P."/>
        </authorList>
    </citation>
    <scope>NUCLEOTIDE SEQUENCE</scope>
    <source>
        <strain evidence="9">7048</strain>
    </source>
</reference>
<dbReference type="InterPro" id="IPR020846">
    <property type="entry name" value="MFS_dom"/>
</dbReference>
<evidence type="ECO:0000256" key="6">
    <source>
        <dbReference type="ARBA" id="ARBA00023136"/>
    </source>
</evidence>
<evidence type="ECO:0000256" key="2">
    <source>
        <dbReference type="ARBA" id="ARBA00007520"/>
    </source>
</evidence>
<evidence type="ECO:0000313" key="9">
    <source>
        <dbReference type="EMBL" id="WHI59991.1"/>
    </source>
</evidence>
<feature type="domain" description="Major facilitator superfamily (MFS) profile" evidence="8">
    <location>
        <begin position="10"/>
        <end position="392"/>
    </location>
</feature>
<dbReference type="PROSITE" id="PS00216">
    <property type="entry name" value="SUGAR_TRANSPORT_1"/>
    <property type="match status" value="1"/>
</dbReference>
<dbReference type="InterPro" id="IPR001958">
    <property type="entry name" value="Tet-R_TetA/multi-R_MdtG-like"/>
</dbReference>
<organism evidence="9 10">
    <name type="scientific">Mammaliicoccus lentus</name>
    <name type="common">Staphylococcus lentus</name>
    <dbReference type="NCBI Taxonomy" id="42858"/>
    <lineage>
        <taxon>Bacteria</taxon>
        <taxon>Bacillati</taxon>
        <taxon>Bacillota</taxon>
        <taxon>Bacilli</taxon>
        <taxon>Bacillales</taxon>
        <taxon>Staphylococcaceae</taxon>
        <taxon>Mammaliicoccus</taxon>
    </lineage>
</organism>
<feature type="transmembrane region" description="Helical" evidence="7">
    <location>
        <begin position="216"/>
        <end position="240"/>
    </location>
</feature>
<keyword evidence="5 7" id="KW-1133">Transmembrane helix</keyword>
<feature type="transmembrane region" description="Helical" evidence="7">
    <location>
        <begin position="283"/>
        <end position="301"/>
    </location>
</feature>
<accession>A0AAX3W4X4</accession>
<feature type="transmembrane region" description="Helical" evidence="7">
    <location>
        <begin position="137"/>
        <end position="159"/>
    </location>
</feature>
<sequence>MISKPRKVKTLFLLMVCVFIATVAFGLIIPILPDFMDKFKTNGQMMGLLVATYGIIQLFLSPIAGRFADRYGRKRIIEIGLICLTLSQLVFAFSVHFWLLFLGRFLTGIAVSLLIPSAMACIIDITTEEERAKGLSFLNASISFGFVIGPGIGGFLTTYGLYVPFYFASAISFVSFLLSFFLLPETLGKKTQLTAEDSVSPQPMVQQLLRSIRAPYVVPLLLVFLYSVALYIFEAIFGLFVDKQFGYTAKDIALVITISAFVSVIIQLSLTNKFVSLFGESRVMNGTMIAGGISFLFLLFTTRFWSILLLTCFLYTATSILRPVINTVLSKLAVNEQGFIAGMNNAYVSLGSVVGPILGGILFDINTYFPYIVGVLAFLSGTVLLTWKHNPLYQHDLKRENKLFNNN</sequence>
<comment type="similarity">
    <text evidence="2">Belongs to the major facilitator superfamily. TCR/Tet family.</text>
</comment>
<dbReference type="InterPro" id="IPR005829">
    <property type="entry name" value="Sugar_transporter_CS"/>
</dbReference>
<feature type="transmembrane region" description="Helical" evidence="7">
    <location>
        <begin position="346"/>
        <end position="363"/>
    </location>
</feature>
<dbReference type="PROSITE" id="PS50850">
    <property type="entry name" value="MFS"/>
    <property type="match status" value="1"/>
</dbReference>
<dbReference type="Pfam" id="PF07690">
    <property type="entry name" value="MFS_1"/>
    <property type="match status" value="1"/>
</dbReference>
<proteinExistence type="inferred from homology"/>
<dbReference type="SUPFAM" id="SSF103473">
    <property type="entry name" value="MFS general substrate transporter"/>
    <property type="match status" value="1"/>
</dbReference>
<evidence type="ECO:0000313" key="10">
    <source>
        <dbReference type="Proteomes" id="UP001223261"/>
    </source>
</evidence>
<evidence type="ECO:0000256" key="4">
    <source>
        <dbReference type="ARBA" id="ARBA00022692"/>
    </source>
</evidence>
<protein>
    <submittedName>
        <fullName evidence="9">MFS transporter</fullName>
    </submittedName>
</protein>
<dbReference type="RefSeq" id="WP_242698409.1">
    <property type="nucleotide sequence ID" value="NZ_CP118848.1"/>
</dbReference>
<dbReference type="InterPro" id="IPR011701">
    <property type="entry name" value="MFS"/>
</dbReference>
<feature type="transmembrane region" description="Helical" evidence="7">
    <location>
        <begin position="307"/>
        <end position="325"/>
    </location>
</feature>
<dbReference type="AlphaFoldDB" id="A0AAX3W4X4"/>
<dbReference type="Proteomes" id="UP001223261">
    <property type="component" value="Chromosome"/>
</dbReference>
<keyword evidence="3" id="KW-0813">Transport</keyword>
<feature type="transmembrane region" description="Helical" evidence="7">
    <location>
        <begin position="12"/>
        <end position="33"/>
    </location>
</feature>